<comment type="similarity">
    <text evidence="1">Belongs to the LysR transcriptional regulatory family.</text>
</comment>
<reference evidence="6 7" key="1">
    <citation type="submission" date="2020-07" db="EMBL/GenBank/DDBJ databases">
        <title>Genomic Encyclopedia of Type Strains, Phase IV (KMG-V): Genome sequencing to study the core and pangenomes of soil and plant-associated prokaryotes.</title>
        <authorList>
            <person name="Whitman W."/>
        </authorList>
    </citation>
    <scope>NUCLEOTIDE SEQUENCE [LARGE SCALE GENOMIC DNA]</scope>
    <source>
        <strain evidence="6 7">SAS40</strain>
    </source>
</reference>
<dbReference type="Proteomes" id="UP000542125">
    <property type="component" value="Unassembled WGS sequence"/>
</dbReference>
<name>A0A7Y9IYI0_9BURK</name>
<dbReference type="InterPro" id="IPR036390">
    <property type="entry name" value="WH_DNA-bd_sf"/>
</dbReference>
<feature type="domain" description="HTH lysR-type" evidence="5">
    <location>
        <begin position="8"/>
        <end position="65"/>
    </location>
</feature>
<dbReference type="GO" id="GO:0003700">
    <property type="term" value="F:DNA-binding transcription factor activity"/>
    <property type="evidence" value="ECO:0007669"/>
    <property type="project" value="InterPro"/>
</dbReference>
<gene>
    <name evidence="6" type="ORF">FHW18_004675</name>
</gene>
<dbReference type="Pfam" id="PF03466">
    <property type="entry name" value="LysR_substrate"/>
    <property type="match status" value="1"/>
</dbReference>
<keyword evidence="2" id="KW-0805">Transcription regulation</keyword>
<dbReference type="PANTHER" id="PTHR30537:SF5">
    <property type="entry name" value="HTH-TYPE TRANSCRIPTIONAL ACTIVATOR TTDR-RELATED"/>
    <property type="match status" value="1"/>
</dbReference>
<keyword evidence="7" id="KW-1185">Reference proteome</keyword>
<accession>A0A7Y9IYI0</accession>
<dbReference type="GO" id="GO:0043565">
    <property type="term" value="F:sequence-specific DNA binding"/>
    <property type="evidence" value="ECO:0007669"/>
    <property type="project" value="TreeGrafter"/>
</dbReference>
<dbReference type="InterPro" id="IPR005119">
    <property type="entry name" value="LysR_subst-bd"/>
</dbReference>
<dbReference type="InterPro" id="IPR000847">
    <property type="entry name" value="LysR_HTH_N"/>
</dbReference>
<dbReference type="Gene3D" id="1.10.10.10">
    <property type="entry name" value="Winged helix-like DNA-binding domain superfamily/Winged helix DNA-binding domain"/>
    <property type="match status" value="1"/>
</dbReference>
<evidence type="ECO:0000256" key="2">
    <source>
        <dbReference type="ARBA" id="ARBA00023015"/>
    </source>
</evidence>
<dbReference type="CDD" id="cd08422">
    <property type="entry name" value="PBP2_CrgA_like"/>
    <property type="match status" value="1"/>
</dbReference>
<evidence type="ECO:0000256" key="1">
    <source>
        <dbReference type="ARBA" id="ARBA00009437"/>
    </source>
</evidence>
<dbReference type="AlphaFoldDB" id="A0A7Y9IYI0"/>
<protein>
    <submittedName>
        <fullName evidence="6">DNA-binding transcriptional LysR family regulator</fullName>
    </submittedName>
</protein>
<keyword evidence="4" id="KW-0804">Transcription</keyword>
<evidence type="ECO:0000256" key="3">
    <source>
        <dbReference type="ARBA" id="ARBA00023125"/>
    </source>
</evidence>
<keyword evidence="3 6" id="KW-0238">DNA-binding</keyword>
<dbReference type="EMBL" id="JACBYR010000002">
    <property type="protein sequence ID" value="NYE85368.1"/>
    <property type="molecule type" value="Genomic_DNA"/>
</dbReference>
<evidence type="ECO:0000313" key="7">
    <source>
        <dbReference type="Proteomes" id="UP000542125"/>
    </source>
</evidence>
<comment type="caution">
    <text evidence="6">The sequence shown here is derived from an EMBL/GenBank/DDBJ whole genome shotgun (WGS) entry which is preliminary data.</text>
</comment>
<dbReference type="Pfam" id="PF00126">
    <property type="entry name" value="HTH_1"/>
    <property type="match status" value="1"/>
</dbReference>
<organism evidence="6 7">
    <name type="scientific">Pigmentiphaga litoralis</name>
    <dbReference type="NCBI Taxonomy" id="516702"/>
    <lineage>
        <taxon>Bacteria</taxon>
        <taxon>Pseudomonadati</taxon>
        <taxon>Pseudomonadota</taxon>
        <taxon>Betaproteobacteria</taxon>
        <taxon>Burkholderiales</taxon>
        <taxon>Alcaligenaceae</taxon>
        <taxon>Pigmentiphaga</taxon>
    </lineage>
</organism>
<dbReference type="InterPro" id="IPR036388">
    <property type="entry name" value="WH-like_DNA-bd_sf"/>
</dbReference>
<evidence type="ECO:0000313" key="6">
    <source>
        <dbReference type="EMBL" id="NYE85368.1"/>
    </source>
</evidence>
<dbReference type="PANTHER" id="PTHR30537">
    <property type="entry name" value="HTH-TYPE TRANSCRIPTIONAL REGULATOR"/>
    <property type="match status" value="1"/>
</dbReference>
<dbReference type="InterPro" id="IPR058163">
    <property type="entry name" value="LysR-type_TF_proteobact-type"/>
</dbReference>
<dbReference type="RefSeq" id="WP_179589327.1">
    <property type="nucleotide sequence ID" value="NZ_JACBYR010000002.1"/>
</dbReference>
<evidence type="ECO:0000256" key="4">
    <source>
        <dbReference type="ARBA" id="ARBA00023163"/>
    </source>
</evidence>
<dbReference type="SUPFAM" id="SSF46785">
    <property type="entry name" value="Winged helix' DNA-binding domain"/>
    <property type="match status" value="1"/>
</dbReference>
<sequence>MSTATLATLVADLHLLTVLAETRSFTQTAQRLAISKASVSMRIGDLERHAGVPLVRRTTRSVSLTEAGQQLVNDTRPAFGRIDDSFTAVQDQAGSPRGVVRVTAPVALGRQHIAPRLAEFLRAFPDITVELELTDRFVNFAQEGFDLAIRHTSTPPDTYVAWVLSDTRSLLVASPAYLKRRGTPAHPTELAAHDCLLYLGGHADTWTFSRPAARKAGQPLSVTVSGPLKANNSEVLREAVLDGLGIGLLPDFSVAPGNAGGTGNAGSTGNAVASRRLVAVLPAWRAHGFFGERIYALRPRSHQVPRAVQCFVEHLRTTMAGGYPAAFMND</sequence>
<dbReference type="Gene3D" id="3.40.190.290">
    <property type="match status" value="1"/>
</dbReference>
<dbReference type="PROSITE" id="PS50931">
    <property type="entry name" value="HTH_LYSR"/>
    <property type="match status" value="1"/>
</dbReference>
<dbReference type="SUPFAM" id="SSF53850">
    <property type="entry name" value="Periplasmic binding protein-like II"/>
    <property type="match status" value="1"/>
</dbReference>
<dbReference type="GO" id="GO:0006351">
    <property type="term" value="P:DNA-templated transcription"/>
    <property type="evidence" value="ECO:0007669"/>
    <property type="project" value="TreeGrafter"/>
</dbReference>
<evidence type="ECO:0000259" key="5">
    <source>
        <dbReference type="PROSITE" id="PS50931"/>
    </source>
</evidence>
<proteinExistence type="inferred from homology"/>